<dbReference type="PROSITE" id="PS50005">
    <property type="entry name" value="TPR"/>
    <property type="match status" value="7"/>
</dbReference>
<dbReference type="STRING" id="349521.HCH_03305"/>
<evidence type="ECO:0000313" key="6">
    <source>
        <dbReference type="Proteomes" id="UP000000238"/>
    </source>
</evidence>
<feature type="repeat" description="TPR" evidence="3">
    <location>
        <begin position="117"/>
        <end position="150"/>
    </location>
</feature>
<dbReference type="AlphaFoldDB" id="Q2SH14"/>
<evidence type="ECO:0000256" key="2">
    <source>
        <dbReference type="ARBA" id="ARBA00022803"/>
    </source>
</evidence>
<dbReference type="Proteomes" id="UP000000238">
    <property type="component" value="Chromosome"/>
</dbReference>
<evidence type="ECO:0000256" key="4">
    <source>
        <dbReference type="SAM" id="SignalP"/>
    </source>
</evidence>
<dbReference type="EMBL" id="CP000155">
    <property type="protein sequence ID" value="ABC30060.1"/>
    <property type="molecule type" value="Genomic_DNA"/>
</dbReference>
<sequence length="605" mass="66364">MNKRLTLALAIFFAVGGSHAAITQPSSSQSDTSLFFLDAPPAGSELQPANQDLATALDLIRQQKFMQSQKLLDEILAKEPNNSLALELKGTVLALQGKLNEGLKLLQKATQLAPTQSSAWTKQGDVHTALKEPKKAFNAYKTAIGYNNNDARAHQRLGLIFQEQGEVAKSIEHLEKGLANTPEDYVGVKLNLAEQYVRNGESGKAIKLLSPVIDVSSDNAVGLVLLANAYVASQSPEAAIPLFQKALKLSPQQPAPLLALGIAQRDADQLDNSLNSFNQLLKLKPDWGLAYFQRALTYAKKDDHDKAVSDYQSALKDKALPENLAVQAGDYFAQSGKHELAESVYKDLMKRSETPFPYYQRLGSLYQLQNDASKAKAVYSDLLKTYPDNPQSYLYAGSFHAFTRDYAAAADLFEKGLKLAPDSSSLRMAKAVALKQLGTLDKAQQEMEILVKNNPESHEGLFLLGSLYEEDKKTDKAIDAYRRVLRLNDSHLGALNNLAYLLGETDRLKEAETLALQAAKLAPINPTVLDTLGWIQFRQGKVADAETNIGKAYQLAANNPTINYHYAKVKQKSGQAAEAQSLFKSSLRLGLASPWKTDAEKQLQN</sequence>
<dbReference type="PANTHER" id="PTHR44858:SF1">
    <property type="entry name" value="UDP-N-ACETYLGLUCOSAMINE--PEPTIDE N-ACETYLGLUCOSAMINYLTRANSFERASE SPINDLY-RELATED"/>
    <property type="match status" value="1"/>
</dbReference>
<feature type="repeat" description="TPR" evidence="3">
    <location>
        <begin position="458"/>
        <end position="491"/>
    </location>
</feature>
<dbReference type="PANTHER" id="PTHR44858">
    <property type="entry name" value="TETRATRICOPEPTIDE REPEAT PROTEIN 6"/>
    <property type="match status" value="1"/>
</dbReference>
<reference evidence="5 6" key="1">
    <citation type="journal article" date="2005" name="Nucleic Acids Res.">
        <title>Genomic blueprint of Hahella chejuensis, a marine microbe producing an algicidal agent.</title>
        <authorList>
            <person name="Jeong H."/>
            <person name="Yim J.H."/>
            <person name="Lee C."/>
            <person name="Choi S.-H."/>
            <person name="Park Y.K."/>
            <person name="Yoon S.H."/>
            <person name="Hur C.-G."/>
            <person name="Kang H.-Y."/>
            <person name="Kim D."/>
            <person name="Lee H.H."/>
            <person name="Park K.H."/>
            <person name="Park S.-H."/>
            <person name="Park H.-S."/>
            <person name="Lee H.K."/>
            <person name="Oh T.K."/>
            <person name="Kim J.F."/>
        </authorList>
    </citation>
    <scope>NUCLEOTIDE SEQUENCE [LARGE SCALE GENOMIC DNA]</scope>
    <source>
        <strain evidence="5 6">KCTC 2396</strain>
    </source>
</reference>
<dbReference type="InterPro" id="IPR011990">
    <property type="entry name" value="TPR-like_helical_dom_sf"/>
</dbReference>
<dbReference type="OrthoDB" id="6110507at2"/>
<organism evidence="5 6">
    <name type="scientific">Hahella chejuensis (strain KCTC 2396)</name>
    <dbReference type="NCBI Taxonomy" id="349521"/>
    <lineage>
        <taxon>Bacteria</taxon>
        <taxon>Pseudomonadati</taxon>
        <taxon>Pseudomonadota</taxon>
        <taxon>Gammaproteobacteria</taxon>
        <taxon>Oceanospirillales</taxon>
        <taxon>Hahellaceae</taxon>
        <taxon>Hahella</taxon>
    </lineage>
</organism>
<feature type="repeat" description="TPR" evidence="3">
    <location>
        <begin position="254"/>
        <end position="287"/>
    </location>
</feature>
<dbReference type="InterPro" id="IPR019734">
    <property type="entry name" value="TPR_rpt"/>
</dbReference>
<keyword evidence="4" id="KW-0732">Signal</keyword>
<keyword evidence="6" id="KW-1185">Reference proteome</keyword>
<name>Q2SH14_HAHCH</name>
<dbReference type="SMART" id="SM00028">
    <property type="entry name" value="TPR"/>
    <property type="match status" value="12"/>
</dbReference>
<dbReference type="GO" id="GO:0009279">
    <property type="term" value="C:cell outer membrane"/>
    <property type="evidence" value="ECO:0007669"/>
    <property type="project" value="TreeGrafter"/>
</dbReference>
<feature type="signal peptide" evidence="4">
    <location>
        <begin position="1"/>
        <end position="20"/>
    </location>
</feature>
<gene>
    <name evidence="5" type="ordered locus">HCH_03305</name>
</gene>
<keyword evidence="2 3" id="KW-0802">TPR repeat</keyword>
<dbReference type="eggNOG" id="COG0457">
    <property type="taxonomic scope" value="Bacteria"/>
</dbReference>
<protein>
    <submittedName>
        <fullName evidence="5">FOG: TPR repeat</fullName>
    </submittedName>
</protein>
<feature type="repeat" description="TPR" evidence="3">
    <location>
        <begin position="356"/>
        <end position="389"/>
    </location>
</feature>
<dbReference type="Pfam" id="PF13432">
    <property type="entry name" value="TPR_16"/>
    <property type="match status" value="6"/>
</dbReference>
<evidence type="ECO:0000313" key="5">
    <source>
        <dbReference type="EMBL" id="ABC30060.1"/>
    </source>
</evidence>
<dbReference type="RefSeq" id="WP_011397129.1">
    <property type="nucleotide sequence ID" value="NC_007645.1"/>
</dbReference>
<feature type="repeat" description="TPR" evidence="3">
    <location>
        <begin position="390"/>
        <end position="423"/>
    </location>
</feature>
<dbReference type="GO" id="GO:0046813">
    <property type="term" value="P:receptor-mediated virion attachment to host cell"/>
    <property type="evidence" value="ECO:0007669"/>
    <property type="project" value="TreeGrafter"/>
</dbReference>
<dbReference type="SUPFAM" id="SSF48452">
    <property type="entry name" value="TPR-like"/>
    <property type="match status" value="2"/>
</dbReference>
<feature type="chain" id="PRO_5004215458" evidence="4">
    <location>
        <begin position="21"/>
        <end position="605"/>
    </location>
</feature>
<evidence type="ECO:0000256" key="3">
    <source>
        <dbReference type="PROSITE-ProRule" id="PRU00339"/>
    </source>
</evidence>
<proteinExistence type="predicted"/>
<dbReference type="HOGENOM" id="CLU_007251_1_0_6"/>
<feature type="repeat" description="TPR" evidence="3">
    <location>
        <begin position="220"/>
        <end position="253"/>
    </location>
</feature>
<dbReference type="KEGG" id="hch:HCH_03305"/>
<accession>Q2SH14</accession>
<evidence type="ECO:0000256" key="1">
    <source>
        <dbReference type="ARBA" id="ARBA00022737"/>
    </source>
</evidence>
<dbReference type="Gene3D" id="1.25.40.10">
    <property type="entry name" value="Tetratricopeptide repeat domain"/>
    <property type="match status" value="4"/>
</dbReference>
<feature type="repeat" description="TPR" evidence="3">
    <location>
        <begin position="151"/>
        <end position="184"/>
    </location>
</feature>
<dbReference type="InterPro" id="IPR050498">
    <property type="entry name" value="Ycf3"/>
</dbReference>
<keyword evidence="1" id="KW-0677">Repeat</keyword>